<feature type="region of interest" description="Disordered" evidence="1">
    <location>
        <begin position="277"/>
        <end position="307"/>
    </location>
</feature>
<protein>
    <submittedName>
        <fullName evidence="2">Uncharacterized protein</fullName>
    </submittedName>
</protein>
<proteinExistence type="predicted"/>
<evidence type="ECO:0000256" key="1">
    <source>
        <dbReference type="SAM" id="MobiDB-lite"/>
    </source>
</evidence>
<evidence type="ECO:0000313" key="3">
    <source>
        <dbReference type="EMBL" id="CAL6097312.1"/>
    </source>
</evidence>
<feature type="compositionally biased region" description="Basic and acidic residues" evidence="1">
    <location>
        <begin position="121"/>
        <end position="156"/>
    </location>
</feature>
<accession>A0AA86N5Y4</accession>
<keyword evidence="4" id="KW-1185">Reference proteome</keyword>
<dbReference type="Proteomes" id="UP001642409">
    <property type="component" value="Unassembled WGS sequence"/>
</dbReference>
<evidence type="ECO:0000313" key="4">
    <source>
        <dbReference type="Proteomes" id="UP001642409"/>
    </source>
</evidence>
<sequence>MVLESSLLAVSPLEVEVEIAILFANYHSSTFQFPKFMQKLASFFYILPYSVLSHFNSAHLPYTTNLFTICFISTPPSFYYSQTPNPLNLTFKKLSLLSKFIVKKAFLPEKKPLLNQQMTQRTERTRAPQTERKEYKKTSATETRPKRTEGEQRSHEFKPRFEVPEKHKGDVSKMHKLLSDMGYHFSFYDVFTALQDMSFSFDDTIMYVTSDRFKPWKVESNKKFGHHEEQHQKHRSGYSRKVNLQFFEEEPEIVIDTTPMLEEVHIAIQEPVVIQIEEPKAEKPKAEPKPKREPKAKAEKPKAEPKVEKPVIEEIHIEEIVVKVEEPKEVVKAEKPKAEKKPKVEKKAEIKVEEPKVEAVKVEEPKIEVQAAVQQPQMQMYQMPMQMPYGMMPMQGQMPMGMPGQMPMGMPYGMPMPMGMPMQGMPMPMPMQGMPMPMQGMPMQGAPGMPYCMYFMPPQPQQK</sequence>
<dbReference type="EMBL" id="CAXDID020000493">
    <property type="protein sequence ID" value="CAL6097312.1"/>
    <property type="molecule type" value="Genomic_DNA"/>
</dbReference>
<gene>
    <name evidence="3" type="ORF">HINF_LOCUS68862</name>
    <name evidence="2" type="ORF">HINF_LOCUS799</name>
</gene>
<reference evidence="3 4" key="2">
    <citation type="submission" date="2024-07" db="EMBL/GenBank/DDBJ databases">
        <authorList>
            <person name="Akdeniz Z."/>
        </authorList>
    </citation>
    <scope>NUCLEOTIDE SEQUENCE [LARGE SCALE GENOMIC DNA]</scope>
</reference>
<dbReference type="EMBL" id="CATOUU010000019">
    <property type="protein sequence ID" value="CAI9913154.1"/>
    <property type="molecule type" value="Genomic_DNA"/>
</dbReference>
<comment type="caution">
    <text evidence="2">The sequence shown here is derived from an EMBL/GenBank/DDBJ whole genome shotgun (WGS) entry which is preliminary data.</text>
</comment>
<name>A0AA86N5Y4_9EUKA</name>
<organism evidence="2">
    <name type="scientific">Hexamita inflata</name>
    <dbReference type="NCBI Taxonomy" id="28002"/>
    <lineage>
        <taxon>Eukaryota</taxon>
        <taxon>Metamonada</taxon>
        <taxon>Diplomonadida</taxon>
        <taxon>Hexamitidae</taxon>
        <taxon>Hexamitinae</taxon>
        <taxon>Hexamita</taxon>
    </lineage>
</organism>
<reference evidence="2" key="1">
    <citation type="submission" date="2023-06" db="EMBL/GenBank/DDBJ databases">
        <authorList>
            <person name="Kurt Z."/>
        </authorList>
    </citation>
    <scope>NUCLEOTIDE SEQUENCE</scope>
</reference>
<dbReference type="AlphaFoldDB" id="A0AA86N5Y4"/>
<evidence type="ECO:0000313" key="2">
    <source>
        <dbReference type="EMBL" id="CAI9913154.1"/>
    </source>
</evidence>
<feature type="region of interest" description="Disordered" evidence="1">
    <location>
        <begin position="115"/>
        <end position="156"/>
    </location>
</feature>